<protein>
    <recommendedName>
        <fullName evidence="2">Type VII secretion system protein EssD-like domain-containing protein</fullName>
    </recommendedName>
</protein>
<dbReference type="InterPro" id="IPR044927">
    <property type="entry name" value="Endonuclea_NS_2"/>
</dbReference>
<feature type="non-terminal residue" evidence="3">
    <location>
        <position position="1"/>
    </location>
</feature>
<sequence>HQPAATPRWDRDAGRWDIAQGWDMVVSGLELLGLIENEPYVPDQLQSEDPQGGSGPGSGTAQRTIPDCRRSGEGWVDYQPRDTAHGGRAVGVQACLDDTYLNTHEGSPAGRRKPPGYYWAQNEARSNNLVPQQSINNCHLLGDQLSGSGKNLDNLATCSRQANAAVRGDGRIGDYMASIETRVRSAVESGQIVQYTVTPQYLGPRTVPVSFEISALGSWPGGAPGVRIHEAVPNSIYYPGVGWRNLGLRDVNGSPVPVGAMR</sequence>
<evidence type="ECO:0000313" key="4">
    <source>
        <dbReference type="Proteomes" id="UP000295345"/>
    </source>
</evidence>
<dbReference type="InterPro" id="IPR044929">
    <property type="entry name" value="DNA/RNA_non-sp_Endonuclease_sf"/>
</dbReference>
<comment type="caution">
    <text evidence="3">The sequence shown here is derived from an EMBL/GenBank/DDBJ whole genome shotgun (WGS) entry which is preliminary data.</text>
</comment>
<dbReference type="Pfam" id="PF13930">
    <property type="entry name" value="Endonuclea_NS_2"/>
    <property type="match status" value="1"/>
</dbReference>
<evidence type="ECO:0000259" key="2">
    <source>
        <dbReference type="Pfam" id="PF13930"/>
    </source>
</evidence>
<dbReference type="Gene3D" id="3.40.570.10">
    <property type="entry name" value="Extracellular Endonuclease, subunit A"/>
    <property type="match status" value="1"/>
</dbReference>
<feature type="domain" description="Type VII secretion system protein EssD-like" evidence="2">
    <location>
        <begin position="85"/>
        <end position="214"/>
    </location>
</feature>
<gene>
    <name evidence="3" type="ORF">E1283_00005</name>
</gene>
<name>A0A4V2Y4I2_9ACTN</name>
<dbReference type="Proteomes" id="UP000295345">
    <property type="component" value="Unassembled WGS sequence"/>
</dbReference>
<evidence type="ECO:0000313" key="3">
    <source>
        <dbReference type="EMBL" id="TDC80485.1"/>
    </source>
</evidence>
<evidence type="ECO:0000256" key="1">
    <source>
        <dbReference type="SAM" id="MobiDB-lite"/>
    </source>
</evidence>
<dbReference type="RefSeq" id="WP_207930235.1">
    <property type="nucleotide sequence ID" value="NZ_SMKI01000001.1"/>
</dbReference>
<dbReference type="AlphaFoldDB" id="A0A4V2Y4I2"/>
<organism evidence="3 4">
    <name type="scientific">Streptomyces hainanensis</name>
    <dbReference type="NCBI Taxonomy" id="402648"/>
    <lineage>
        <taxon>Bacteria</taxon>
        <taxon>Bacillati</taxon>
        <taxon>Actinomycetota</taxon>
        <taxon>Actinomycetes</taxon>
        <taxon>Kitasatosporales</taxon>
        <taxon>Streptomycetaceae</taxon>
        <taxon>Streptomyces</taxon>
    </lineage>
</organism>
<dbReference type="EMBL" id="SMKI01000001">
    <property type="protein sequence ID" value="TDC80485.1"/>
    <property type="molecule type" value="Genomic_DNA"/>
</dbReference>
<reference evidence="3 4" key="1">
    <citation type="submission" date="2019-03" db="EMBL/GenBank/DDBJ databases">
        <title>Draft genome sequences of novel Actinobacteria.</title>
        <authorList>
            <person name="Sahin N."/>
            <person name="Ay H."/>
            <person name="Saygin H."/>
        </authorList>
    </citation>
    <scope>NUCLEOTIDE SEQUENCE [LARGE SCALE GENOMIC DNA]</scope>
    <source>
        <strain evidence="3 4">DSM 41900</strain>
    </source>
</reference>
<feature type="region of interest" description="Disordered" evidence="1">
    <location>
        <begin position="42"/>
        <end position="69"/>
    </location>
</feature>
<keyword evidence="4" id="KW-1185">Reference proteome</keyword>
<proteinExistence type="predicted"/>
<accession>A0A4V2Y4I2</accession>